<name>A0A5D0MTQ7_FLESI</name>
<sequence length="204" mass="22761">MDRNAKLMLIGILLVIAFTVFIYYRLNVSKNSMNNIDQKTEQLFSKELKTYSLENIGLKIKSPAPLKELDSGLNAKSEAVIKSFGSYGYNMGFFSIRASKAVFRQEGVSSLSRIKDSLIGQVSGVQGISSPEFSYEKTTFSGMQAMMINGKADIDDYRKQLGVKSLLFVDNKTFWQVVVTYAKADKSVTNTVNEIMDSIALIEK</sequence>
<protein>
    <submittedName>
        <fullName evidence="2">Uncharacterized protein</fullName>
    </submittedName>
</protein>
<dbReference type="AlphaFoldDB" id="A0A5D0MTQ7"/>
<dbReference type="EMBL" id="VSIV01000040">
    <property type="protein sequence ID" value="TYB35504.1"/>
    <property type="molecule type" value="Genomic_DNA"/>
</dbReference>
<proteinExistence type="predicted"/>
<comment type="caution">
    <text evidence="2">The sequence shown here is derived from an EMBL/GenBank/DDBJ whole genome shotgun (WGS) entry which is preliminary data.</text>
</comment>
<keyword evidence="1" id="KW-1133">Transmembrane helix</keyword>
<evidence type="ECO:0000256" key="1">
    <source>
        <dbReference type="SAM" id="Phobius"/>
    </source>
</evidence>
<dbReference type="Proteomes" id="UP000323337">
    <property type="component" value="Unassembled WGS sequence"/>
</dbReference>
<feature type="transmembrane region" description="Helical" evidence="1">
    <location>
        <begin position="7"/>
        <end position="26"/>
    </location>
</feature>
<evidence type="ECO:0000313" key="3">
    <source>
        <dbReference type="Proteomes" id="UP000323337"/>
    </source>
</evidence>
<keyword evidence="1" id="KW-0472">Membrane</keyword>
<keyword evidence="1" id="KW-0812">Transmembrane</keyword>
<evidence type="ECO:0000313" key="2">
    <source>
        <dbReference type="EMBL" id="TYB35504.1"/>
    </source>
</evidence>
<dbReference type="RefSeq" id="WP_303700131.1">
    <property type="nucleotide sequence ID" value="NZ_VSIV01000040.1"/>
</dbReference>
<accession>A0A5D0MTQ7</accession>
<organism evidence="2 3">
    <name type="scientific">Flexistipes sinusarabici</name>
    <dbReference type="NCBI Taxonomy" id="2352"/>
    <lineage>
        <taxon>Bacteria</taxon>
        <taxon>Pseudomonadati</taxon>
        <taxon>Deferribacterota</taxon>
        <taxon>Deferribacteres</taxon>
        <taxon>Deferribacterales</taxon>
        <taxon>Flexistipitaceae</taxon>
        <taxon>Flexistipes</taxon>
    </lineage>
</organism>
<gene>
    <name evidence="2" type="ORF">FXF49_01400</name>
</gene>
<reference evidence="2 3" key="1">
    <citation type="submission" date="2019-08" db="EMBL/GenBank/DDBJ databases">
        <title>Genomic characterization of a novel candidate phylum (ARYD3) from a high temperature, high salinity tertiary oil reservoir in north central Oklahoma, USA.</title>
        <authorList>
            <person name="Youssef N.H."/>
            <person name="Yadav A."/>
            <person name="Elshahed M.S."/>
        </authorList>
    </citation>
    <scope>NUCLEOTIDE SEQUENCE [LARGE SCALE GENOMIC DNA]</scope>
    <source>
        <strain evidence="2">ARYD1</strain>
    </source>
</reference>